<sequence>MPPATPPTPKPTERTYYDGDVDFDKLAASDPDFAAICQISKSKRWLDFQDPKVVQQLTKTLLKSDFNLTLTLPPDRLCPPVPVRWNYIHWIQQLLDTTCSSTNNYNDTYDPSRQVHGLDIGTGASCIYPLLACSTRPGWRMWGSDIDSHSLAYAKQNVKANNMDSRIRIQRSPNPAAPLIPLDVLGVGGLDFVMTNPPFYSSGQDMLDSYTGKHAPPSAVCTGAENEMICDGGDVGFVTRILEESLVLRERVQWYTTMVGKMSSLQSVIALLKGHGVENFAVCALKAGFRTKRWAVGWSFGDARARVDVARCGELVVGVLPVASAVTVWVRGVGREGLGRKVDEVVGGLGVRWIWRGEEGVGVMEAEGDVWSRAARRRKMFGGNGGVGKEPGVGTDTEVLVEGSSEDEEEIVDLAVKITCGDGEVDVRWLRGRDYVLFESFCGLMKRSLNARR</sequence>
<dbReference type="CDD" id="cd02440">
    <property type="entry name" value="AdoMet_MTases"/>
    <property type="match status" value="1"/>
</dbReference>
<keyword evidence="2" id="KW-0808">Transferase</keyword>
<evidence type="ECO:0008006" key="5">
    <source>
        <dbReference type="Google" id="ProtNLM"/>
    </source>
</evidence>
<gene>
    <name evidence="3" type="ORF">LTR97_005263</name>
</gene>
<dbReference type="Pfam" id="PF05971">
    <property type="entry name" value="Methyltransf_10"/>
    <property type="match status" value="1"/>
</dbReference>
<protein>
    <recommendedName>
        <fullName evidence="5">U6 small nuclear RNA (adenine-(43)-N(6))-methyltransferase</fullName>
    </recommendedName>
</protein>
<dbReference type="Gene3D" id="3.40.50.150">
    <property type="entry name" value="Vaccinia Virus protein VP39"/>
    <property type="match status" value="1"/>
</dbReference>
<accession>A0AAN7VT59</accession>
<dbReference type="EMBL" id="JAVRQU010000007">
    <property type="protein sequence ID" value="KAK5700746.1"/>
    <property type="molecule type" value="Genomic_DNA"/>
</dbReference>
<dbReference type="Proteomes" id="UP001310594">
    <property type="component" value="Unassembled WGS sequence"/>
</dbReference>
<dbReference type="InterPro" id="IPR029063">
    <property type="entry name" value="SAM-dependent_MTases_sf"/>
</dbReference>
<dbReference type="PANTHER" id="PTHR13393:SF0">
    <property type="entry name" value="RNA N6-ADENOSINE-METHYLTRANSFERASE METTL16"/>
    <property type="match status" value="1"/>
</dbReference>
<evidence type="ECO:0000313" key="4">
    <source>
        <dbReference type="Proteomes" id="UP001310594"/>
    </source>
</evidence>
<dbReference type="GO" id="GO:0005634">
    <property type="term" value="C:nucleus"/>
    <property type="evidence" value="ECO:0007669"/>
    <property type="project" value="TreeGrafter"/>
</dbReference>
<evidence type="ECO:0000313" key="3">
    <source>
        <dbReference type="EMBL" id="KAK5700746.1"/>
    </source>
</evidence>
<dbReference type="SUPFAM" id="SSF53335">
    <property type="entry name" value="S-adenosyl-L-methionine-dependent methyltransferases"/>
    <property type="match status" value="1"/>
</dbReference>
<comment type="caution">
    <text evidence="3">The sequence shown here is derived from an EMBL/GenBank/DDBJ whole genome shotgun (WGS) entry which is preliminary data.</text>
</comment>
<dbReference type="PANTHER" id="PTHR13393">
    <property type="entry name" value="SAM-DEPENDENT METHYLTRANSFERASE"/>
    <property type="match status" value="1"/>
</dbReference>
<dbReference type="InterPro" id="IPR010286">
    <property type="entry name" value="METTL16/RlmF"/>
</dbReference>
<dbReference type="GO" id="GO:0008168">
    <property type="term" value="F:methyltransferase activity"/>
    <property type="evidence" value="ECO:0007669"/>
    <property type="project" value="UniProtKB-KW"/>
</dbReference>
<evidence type="ECO:0000256" key="2">
    <source>
        <dbReference type="ARBA" id="ARBA00022679"/>
    </source>
</evidence>
<proteinExistence type="predicted"/>
<keyword evidence="1" id="KW-0489">Methyltransferase</keyword>
<name>A0AAN7VT59_9PEZI</name>
<dbReference type="GO" id="GO:0070475">
    <property type="term" value="P:rRNA base methylation"/>
    <property type="evidence" value="ECO:0007669"/>
    <property type="project" value="TreeGrafter"/>
</dbReference>
<organism evidence="3 4">
    <name type="scientific">Elasticomyces elasticus</name>
    <dbReference type="NCBI Taxonomy" id="574655"/>
    <lineage>
        <taxon>Eukaryota</taxon>
        <taxon>Fungi</taxon>
        <taxon>Dikarya</taxon>
        <taxon>Ascomycota</taxon>
        <taxon>Pezizomycotina</taxon>
        <taxon>Dothideomycetes</taxon>
        <taxon>Dothideomycetidae</taxon>
        <taxon>Mycosphaerellales</taxon>
        <taxon>Teratosphaeriaceae</taxon>
        <taxon>Elasticomyces</taxon>
    </lineage>
</organism>
<reference evidence="3" key="1">
    <citation type="submission" date="2023-08" db="EMBL/GenBank/DDBJ databases">
        <title>Black Yeasts Isolated from many extreme environments.</title>
        <authorList>
            <person name="Coleine C."/>
            <person name="Stajich J.E."/>
            <person name="Selbmann L."/>
        </authorList>
    </citation>
    <scope>NUCLEOTIDE SEQUENCE</scope>
    <source>
        <strain evidence="3">CCFEE 5810</strain>
    </source>
</reference>
<dbReference type="AlphaFoldDB" id="A0AAN7VT59"/>
<evidence type="ECO:0000256" key="1">
    <source>
        <dbReference type="ARBA" id="ARBA00022603"/>
    </source>
</evidence>